<reference evidence="2" key="1">
    <citation type="journal article" date="2023" name="Plant J.">
        <title>The genome of the king protea, Protea cynaroides.</title>
        <authorList>
            <person name="Chang J."/>
            <person name="Duong T.A."/>
            <person name="Schoeman C."/>
            <person name="Ma X."/>
            <person name="Roodt D."/>
            <person name="Barker N."/>
            <person name="Li Z."/>
            <person name="Van de Peer Y."/>
            <person name="Mizrachi E."/>
        </authorList>
    </citation>
    <scope>NUCLEOTIDE SEQUENCE</scope>
    <source>
        <tissue evidence="2">Young leaves</tissue>
    </source>
</reference>
<dbReference type="EMBL" id="JAMYWD010000008">
    <property type="protein sequence ID" value="KAJ4964422.1"/>
    <property type="molecule type" value="Genomic_DNA"/>
</dbReference>
<evidence type="ECO:0000256" key="1">
    <source>
        <dbReference type="SAM" id="Phobius"/>
    </source>
</evidence>
<name>A0A9Q0HHV7_9MAGN</name>
<sequence length="140" mass="15382">MTGRRRCEYTLTLSPCEASPSRRTPHSFIARESMSLHFRNYQGIFSVCLLSVEEGNLGPWTSGLLKLVEAPGPANGRSVGTLVLVAKRTNGPNILNGFKHYEAVGRTSVGFTGSGRFILALCGLFLLAWFSWYNIVVDGR</sequence>
<keyword evidence="3" id="KW-1185">Reference proteome</keyword>
<feature type="transmembrane region" description="Helical" evidence="1">
    <location>
        <begin position="117"/>
        <end position="135"/>
    </location>
</feature>
<keyword evidence="1" id="KW-0812">Transmembrane</keyword>
<proteinExistence type="predicted"/>
<gene>
    <name evidence="2" type="ORF">NE237_024361</name>
</gene>
<dbReference type="AlphaFoldDB" id="A0A9Q0HHV7"/>
<evidence type="ECO:0000313" key="3">
    <source>
        <dbReference type="Proteomes" id="UP001141806"/>
    </source>
</evidence>
<keyword evidence="1" id="KW-0472">Membrane</keyword>
<comment type="caution">
    <text evidence="2">The sequence shown here is derived from an EMBL/GenBank/DDBJ whole genome shotgun (WGS) entry which is preliminary data.</text>
</comment>
<accession>A0A9Q0HHV7</accession>
<evidence type="ECO:0000313" key="2">
    <source>
        <dbReference type="EMBL" id="KAJ4964422.1"/>
    </source>
</evidence>
<keyword evidence="1" id="KW-1133">Transmembrane helix</keyword>
<organism evidence="2 3">
    <name type="scientific">Protea cynaroides</name>
    <dbReference type="NCBI Taxonomy" id="273540"/>
    <lineage>
        <taxon>Eukaryota</taxon>
        <taxon>Viridiplantae</taxon>
        <taxon>Streptophyta</taxon>
        <taxon>Embryophyta</taxon>
        <taxon>Tracheophyta</taxon>
        <taxon>Spermatophyta</taxon>
        <taxon>Magnoliopsida</taxon>
        <taxon>Proteales</taxon>
        <taxon>Proteaceae</taxon>
        <taxon>Protea</taxon>
    </lineage>
</organism>
<protein>
    <submittedName>
        <fullName evidence="2">Uncharacterized protein</fullName>
    </submittedName>
</protein>
<dbReference type="Proteomes" id="UP001141806">
    <property type="component" value="Unassembled WGS sequence"/>
</dbReference>